<dbReference type="PANTHER" id="PTHR33048">
    <property type="entry name" value="PTH11-LIKE INTEGRAL MEMBRANE PROTEIN (AFU_ORTHOLOGUE AFUA_5G11245)"/>
    <property type="match status" value="1"/>
</dbReference>
<feature type="non-terminal residue" evidence="8">
    <location>
        <position position="262"/>
    </location>
</feature>
<proteinExistence type="inferred from homology"/>
<gene>
    <name evidence="8" type="ORF">BS50DRAFT_444784</name>
</gene>
<dbReference type="EMBL" id="KZ678156">
    <property type="protein sequence ID" value="PSN59404.1"/>
    <property type="molecule type" value="Genomic_DNA"/>
</dbReference>
<dbReference type="Proteomes" id="UP000240883">
    <property type="component" value="Unassembled WGS sequence"/>
</dbReference>
<comment type="subcellular location">
    <subcellularLocation>
        <location evidence="1">Membrane</location>
        <topology evidence="1">Multi-pass membrane protein</topology>
    </subcellularLocation>
</comment>
<protein>
    <recommendedName>
        <fullName evidence="7">Rhodopsin domain-containing protein</fullName>
    </recommendedName>
</protein>
<dbReference type="PANTHER" id="PTHR33048:SF93">
    <property type="entry name" value="INTEGRAL MEMBRANE PROTEIN"/>
    <property type="match status" value="1"/>
</dbReference>
<reference evidence="8 9" key="1">
    <citation type="journal article" date="2018" name="Front. Microbiol.">
        <title>Genome-Wide Analysis of Corynespora cassiicola Leaf Fall Disease Putative Effectors.</title>
        <authorList>
            <person name="Lopez D."/>
            <person name="Ribeiro S."/>
            <person name="Label P."/>
            <person name="Fumanal B."/>
            <person name="Venisse J.S."/>
            <person name="Kohler A."/>
            <person name="de Oliveira R.R."/>
            <person name="Labutti K."/>
            <person name="Lipzen A."/>
            <person name="Lail K."/>
            <person name="Bauer D."/>
            <person name="Ohm R.A."/>
            <person name="Barry K.W."/>
            <person name="Spatafora J."/>
            <person name="Grigoriev I.V."/>
            <person name="Martin F.M."/>
            <person name="Pujade-Renaud V."/>
        </authorList>
    </citation>
    <scope>NUCLEOTIDE SEQUENCE [LARGE SCALE GENOMIC DNA]</scope>
    <source>
        <strain evidence="8 9">Philippines</strain>
    </source>
</reference>
<evidence type="ECO:0000259" key="7">
    <source>
        <dbReference type="Pfam" id="PF20684"/>
    </source>
</evidence>
<feature type="transmembrane region" description="Helical" evidence="6">
    <location>
        <begin position="119"/>
        <end position="141"/>
    </location>
</feature>
<feature type="transmembrane region" description="Helical" evidence="6">
    <location>
        <begin position="239"/>
        <end position="261"/>
    </location>
</feature>
<dbReference type="Pfam" id="PF20684">
    <property type="entry name" value="Fung_rhodopsin"/>
    <property type="match status" value="1"/>
</dbReference>
<organism evidence="8 9">
    <name type="scientific">Corynespora cassiicola Philippines</name>
    <dbReference type="NCBI Taxonomy" id="1448308"/>
    <lineage>
        <taxon>Eukaryota</taxon>
        <taxon>Fungi</taxon>
        <taxon>Dikarya</taxon>
        <taxon>Ascomycota</taxon>
        <taxon>Pezizomycotina</taxon>
        <taxon>Dothideomycetes</taxon>
        <taxon>Pleosporomycetidae</taxon>
        <taxon>Pleosporales</taxon>
        <taxon>Corynesporascaceae</taxon>
        <taxon>Corynespora</taxon>
    </lineage>
</organism>
<dbReference type="InterPro" id="IPR052337">
    <property type="entry name" value="SAT4-like"/>
</dbReference>
<comment type="similarity">
    <text evidence="5">Belongs to the SAT4 family.</text>
</comment>
<dbReference type="GO" id="GO:0016020">
    <property type="term" value="C:membrane"/>
    <property type="evidence" value="ECO:0007669"/>
    <property type="project" value="UniProtKB-SubCell"/>
</dbReference>
<dbReference type="InterPro" id="IPR049326">
    <property type="entry name" value="Rhodopsin_dom_fungi"/>
</dbReference>
<feature type="transmembrane region" description="Helical" evidence="6">
    <location>
        <begin position="6"/>
        <end position="27"/>
    </location>
</feature>
<evidence type="ECO:0000256" key="1">
    <source>
        <dbReference type="ARBA" id="ARBA00004141"/>
    </source>
</evidence>
<sequence>GKSPLIIAVMWAQYALSLLLMLMRFGIMRKVTQIGFGIEDYCIWINSFFFLGYVGFCTQAAVMGFGRHQWNLPDDQLSNANLCENIGQACAAISLFCCKSCVAFFLLRIIVRRVHRTMVYVAISIQAIVTVLYCVLLFTQITPVQGVWNPFLEHKRVNFDLVPFAISHAAVSALYDFFLGIAPWVFLRSLKVEAKERHTVCASFSIGISAGIFAVIRAIKTPSLGAKEDYSYETVEFILWTSSEITTSCISICIPPLRALYR</sequence>
<keyword evidence="3 6" id="KW-1133">Transmembrane helix</keyword>
<keyword evidence="9" id="KW-1185">Reference proteome</keyword>
<keyword evidence="2 6" id="KW-0812">Transmembrane</keyword>
<evidence type="ECO:0000313" key="8">
    <source>
        <dbReference type="EMBL" id="PSN59404.1"/>
    </source>
</evidence>
<evidence type="ECO:0000313" key="9">
    <source>
        <dbReference type="Proteomes" id="UP000240883"/>
    </source>
</evidence>
<dbReference type="OrthoDB" id="5417844at2759"/>
<feature type="transmembrane region" description="Helical" evidence="6">
    <location>
        <begin position="48"/>
        <end position="66"/>
    </location>
</feature>
<evidence type="ECO:0000256" key="6">
    <source>
        <dbReference type="SAM" id="Phobius"/>
    </source>
</evidence>
<accession>A0A2T2N1W8</accession>
<evidence type="ECO:0000256" key="5">
    <source>
        <dbReference type="ARBA" id="ARBA00038359"/>
    </source>
</evidence>
<feature type="non-terminal residue" evidence="8">
    <location>
        <position position="1"/>
    </location>
</feature>
<evidence type="ECO:0000256" key="2">
    <source>
        <dbReference type="ARBA" id="ARBA00022692"/>
    </source>
</evidence>
<evidence type="ECO:0000256" key="3">
    <source>
        <dbReference type="ARBA" id="ARBA00022989"/>
    </source>
</evidence>
<evidence type="ECO:0000256" key="4">
    <source>
        <dbReference type="ARBA" id="ARBA00023136"/>
    </source>
</evidence>
<keyword evidence="4 6" id="KW-0472">Membrane</keyword>
<feature type="transmembrane region" description="Helical" evidence="6">
    <location>
        <begin position="161"/>
        <end position="187"/>
    </location>
</feature>
<feature type="domain" description="Rhodopsin" evidence="7">
    <location>
        <begin position="28"/>
        <end position="261"/>
    </location>
</feature>
<dbReference type="AlphaFoldDB" id="A0A2T2N1W8"/>
<feature type="transmembrane region" description="Helical" evidence="6">
    <location>
        <begin position="86"/>
        <end position="107"/>
    </location>
</feature>
<feature type="transmembrane region" description="Helical" evidence="6">
    <location>
        <begin position="199"/>
        <end position="219"/>
    </location>
</feature>
<name>A0A2T2N1W8_CORCC</name>